<dbReference type="EMBL" id="JAERRB010000003">
    <property type="protein sequence ID" value="MBL0741403.1"/>
    <property type="molecule type" value="Genomic_DNA"/>
</dbReference>
<evidence type="ECO:0000256" key="2">
    <source>
        <dbReference type="PROSITE-ProRule" id="PRU00169"/>
    </source>
</evidence>
<evidence type="ECO:0000313" key="5">
    <source>
        <dbReference type="Proteomes" id="UP000613030"/>
    </source>
</evidence>
<name>A0ABS1KQD5_9BACT</name>
<evidence type="ECO:0000259" key="3">
    <source>
        <dbReference type="PROSITE" id="PS50110"/>
    </source>
</evidence>
<evidence type="ECO:0000256" key="1">
    <source>
        <dbReference type="ARBA" id="ARBA00022553"/>
    </source>
</evidence>
<proteinExistence type="predicted"/>
<comment type="caution">
    <text evidence="4">The sequence shown here is derived from an EMBL/GenBank/DDBJ whole genome shotgun (WGS) entry which is preliminary data.</text>
</comment>
<evidence type="ECO:0000313" key="4">
    <source>
        <dbReference type="EMBL" id="MBL0741403.1"/>
    </source>
</evidence>
<gene>
    <name evidence="4" type="ORF">JI741_09235</name>
</gene>
<dbReference type="RefSeq" id="WP_202008784.1">
    <property type="nucleotide sequence ID" value="NZ_JAERRB010000003.1"/>
</dbReference>
<dbReference type="InterPro" id="IPR050595">
    <property type="entry name" value="Bact_response_regulator"/>
</dbReference>
<dbReference type="PROSITE" id="PS50110">
    <property type="entry name" value="RESPONSE_REGULATORY"/>
    <property type="match status" value="1"/>
</dbReference>
<dbReference type="Gene3D" id="3.40.50.2300">
    <property type="match status" value="1"/>
</dbReference>
<protein>
    <submittedName>
        <fullName evidence="4">Response regulator</fullName>
    </submittedName>
</protein>
<keyword evidence="5" id="KW-1185">Reference proteome</keyword>
<feature type="modified residue" description="4-aspartylphosphate" evidence="2">
    <location>
        <position position="63"/>
    </location>
</feature>
<dbReference type="Pfam" id="PF00072">
    <property type="entry name" value="Response_reg"/>
    <property type="match status" value="1"/>
</dbReference>
<dbReference type="SUPFAM" id="SSF52172">
    <property type="entry name" value="CheY-like"/>
    <property type="match status" value="1"/>
</dbReference>
<sequence>MIHQKKVWVVDDDDIQRFLMARILGKMESVSSISYFKNGWEALEQLMKAVHMPDLLPDVIFLDLQMPIMDGWSFLEIVEQKWSQRLNGLKLYIVTSSVAQADKDRAFAHKWVSGFITKPFEPAGLKAICEAA</sequence>
<feature type="domain" description="Response regulatory" evidence="3">
    <location>
        <begin position="6"/>
        <end position="132"/>
    </location>
</feature>
<dbReference type="InterPro" id="IPR011006">
    <property type="entry name" value="CheY-like_superfamily"/>
</dbReference>
<dbReference type="PANTHER" id="PTHR44591">
    <property type="entry name" value="STRESS RESPONSE REGULATOR PROTEIN 1"/>
    <property type="match status" value="1"/>
</dbReference>
<organism evidence="4 5">
    <name type="scientific">Chryseolinea lacunae</name>
    <dbReference type="NCBI Taxonomy" id="2801331"/>
    <lineage>
        <taxon>Bacteria</taxon>
        <taxon>Pseudomonadati</taxon>
        <taxon>Bacteroidota</taxon>
        <taxon>Cytophagia</taxon>
        <taxon>Cytophagales</taxon>
        <taxon>Fulvivirgaceae</taxon>
        <taxon>Chryseolinea</taxon>
    </lineage>
</organism>
<keyword evidence="1 2" id="KW-0597">Phosphoprotein</keyword>
<dbReference type="PANTHER" id="PTHR44591:SF24">
    <property type="entry name" value="PROTEIN-GLUTAMATE METHYLESTERASE_PROTEIN-GLUTAMINE GLUTAMINASE 1"/>
    <property type="match status" value="1"/>
</dbReference>
<dbReference type="InterPro" id="IPR001789">
    <property type="entry name" value="Sig_transdc_resp-reg_receiver"/>
</dbReference>
<dbReference type="CDD" id="cd17546">
    <property type="entry name" value="REC_hyHK_CKI1_RcsC-like"/>
    <property type="match status" value="1"/>
</dbReference>
<reference evidence="4 5" key="1">
    <citation type="submission" date="2021-01" db="EMBL/GenBank/DDBJ databases">
        <title>Chryseolinea sp. Jin1 Genome sequencing and assembly.</title>
        <authorList>
            <person name="Kim I."/>
        </authorList>
    </citation>
    <scope>NUCLEOTIDE SEQUENCE [LARGE SCALE GENOMIC DNA]</scope>
    <source>
        <strain evidence="4 5">Jin1</strain>
    </source>
</reference>
<dbReference type="SMART" id="SM00448">
    <property type="entry name" value="REC"/>
    <property type="match status" value="1"/>
</dbReference>
<dbReference type="Proteomes" id="UP000613030">
    <property type="component" value="Unassembled WGS sequence"/>
</dbReference>
<accession>A0ABS1KQD5</accession>